<dbReference type="Pfam" id="PF00172">
    <property type="entry name" value="Zn_clus"/>
    <property type="match status" value="1"/>
</dbReference>
<keyword evidence="5" id="KW-0539">Nucleus</keyword>
<evidence type="ECO:0000256" key="3">
    <source>
        <dbReference type="ARBA" id="ARBA00023125"/>
    </source>
</evidence>
<dbReference type="Gene3D" id="4.10.240.10">
    <property type="entry name" value="Zn(2)-C6 fungal-type DNA-binding domain"/>
    <property type="match status" value="1"/>
</dbReference>
<accession>A0ABP0BI03</accession>
<dbReference type="InterPro" id="IPR051127">
    <property type="entry name" value="Fungal_SecMet_Regulators"/>
</dbReference>
<dbReference type="Proteomes" id="UP001642405">
    <property type="component" value="Unassembled WGS sequence"/>
</dbReference>
<dbReference type="SMART" id="SM00066">
    <property type="entry name" value="GAL4"/>
    <property type="match status" value="1"/>
</dbReference>
<dbReference type="CDD" id="cd00067">
    <property type="entry name" value="GAL4"/>
    <property type="match status" value="1"/>
</dbReference>
<feature type="compositionally biased region" description="Low complexity" evidence="6">
    <location>
        <begin position="46"/>
        <end position="59"/>
    </location>
</feature>
<dbReference type="PANTHER" id="PTHR47424:SF3">
    <property type="entry name" value="REGULATORY PROTEIN GAL4"/>
    <property type="match status" value="1"/>
</dbReference>
<keyword evidence="1" id="KW-0479">Metal-binding</keyword>
<comment type="caution">
    <text evidence="8">The sequence shown here is derived from an EMBL/GenBank/DDBJ whole genome shotgun (WGS) entry which is preliminary data.</text>
</comment>
<dbReference type="PANTHER" id="PTHR47424">
    <property type="entry name" value="REGULATORY PROTEIN GAL4"/>
    <property type="match status" value="1"/>
</dbReference>
<feature type="region of interest" description="Disordered" evidence="6">
    <location>
        <begin position="949"/>
        <end position="969"/>
    </location>
</feature>
<feature type="compositionally biased region" description="Low complexity" evidence="6">
    <location>
        <begin position="209"/>
        <end position="222"/>
    </location>
</feature>
<feature type="compositionally biased region" description="Low complexity" evidence="6">
    <location>
        <begin position="357"/>
        <end position="376"/>
    </location>
</feature>
<evidence type="ECO:0000256" key="4">
    <source>
        <dbReference type="ARBA" id="ARBA00023163"/>
    </source>
</evidence>
<keyword evidence="2" id="KW-0805">Transcription regulation</keyword>
<feature type="compositionally biased region" description="Polar residues" evidence="6">
    <location>
        <begin position="31"/>
        <end position="45"/>
    </location>
</feature>
<evidence type="ECO:0000259" key="7">
    <source>
        <dbReference type="PROSITE" id="PS50048"/>
    </source>
</evidence>
<feature type="domain" description="Zn(2)-C6 fungal-type" evidence="7">
    <location>
        <begin position="83"/>
        <end position="113"/>
    </location>
</feature>
<keyword evidence="4" id="KW-0804">Transcription</keyword>
<dbReference type="InterPro" id="IPR036864">
    <property type="entry name" value="Zn2-C6_fun-type_DNA-bd_sf"/>
</dbReference>
<evidence type="ECO:0000313" key="8">
    <source>
        <dbReference type="EMBL" id="CAK7219252.1"/>
    </source>
</evidence>
<keyword evidence="9" id="KW-1185">Reference proteome</keyword>
<sequence length="1032" mass="109200">MAGPAASPVPSPNARPGSRPGPSPAQHDDGQLSSQPSARQQADTLSQSQSQPQPKPQQQLAPGQSPQSTASAPPNKRRRVALACGNCRHRKSRCDGRRPRCSLCIELGCACVYEQAGVANNLTVGRSYLERLEQRLADIESSLEQVRAEKAESVAGSSASTGSKRRRGLTGAADDNDEGHGTRHSAGYARKADGNDSDTSSSVDGRNKAAGSVTSSQAATTASTIAAPATAAAAAAASRTTGATSNSNNASGTFGVPDTAEDSIDGMGAIKFTDEEDWGYFGPSSNIAFLRHISLAMARMDDVHQAMPSPTNRAHEVSGGMSVSRPHLADGRGSSSAIVGGAVDPHGGMAGPGQGAGHSLANSGSGSGAGHASSSGTTTPPTMAPVNIYALPSEARTWSLIREYFQKTGRLLPFVHEATFCATYFALKTSNFTSARRTWLGLLNIILAMATTLHVDTSVSAERRIAESDVYYQRANALCDDKEARRNMSLELVQYLLILGQYLQGTQKSVQAWTVHGLAITTALQLGLQSPKTNRAFPPLECEIRKRVWYGCILLDRTLSMTFGRPSMIHENYLKLALPITDMQIVGQEPQPDPTPPQMDGLYYTATIRLYNVMYRIIDTCYGQNLGLEDLQSDSDLFSHVVRVEADLEAWKAQLAHNQLSVYDAPMVPKDLEGIGADEKISARYIVVLSVRYHNLQILLHRPILEKLLETCGGGRRAQPSNPLSSLSTLPSSSSAKLIQMGLGSVEACIHSAQAIISIVHTIVLADGPRRDLLGAWNYSLFYTFNAALAIFAAMHIARCDVQKHLQPHGEDSSSSAGPENGSTNGSTNGGGSGNAGSSDSASAAPAASAAKLARLLPRWEFVEDALPYFGMAIEALENLDRGNRVVERCVSYLSQLVLVPINPSASVPFPGASATTNAGSSSLAPGTGPQLFMMNGSTAAGYPHSYGQAQGHHGHHSHHGGNAAAAAAQGYPPPHHGHVHPHAMAMGAGAGAGSGVVMPRQPQQLLPMEIDLNEFMLDTDFDLLNMAWLSS</sequence>
<reference evidence="8 9" key="1">
    <citation type="submission" date="2024-01" db="EMBL/GenBank/DDBJ databases">
        <authorList>
            <person name="Allen C."/>
            <person name="Tagirdzhanova G."/>
        </authorList>
    </citation>
    <scope>NUCLEOTIDE SEQUENCE [LARGE SCALE GENOMIC DNA]</scope>
</reference>
<feature type="region of interest" description="Disordered" evidence="6">
    <location>
        <begin position="240"/>
        <end position="262"/>
    </location>
</feature>
<dbReference type="SUPFAM" id="SSF57701">
    <property type="entry name" value="Zn2/Cys6 DNA-binding domain"/>
    <property type="match status" value="1"/>
</dbReference>
<evidence type="ECO:0000256" key="1">
    <source>
        <dbReference type="ARBA" id="ARBA00022723"/>
    </source>
</evidence>
<protein>
    <recommendedName>
        <fullName evidence="7">Zn(2)-C6 fungal-type domain-containing protein</fullName>
    </recommendedName>
</protein>
<name>A0ABP0BI03_9PEZI</name>
<keyword evidence="3" id="KW-0238">DNA-binding</keyword>
<dbReference type="PROSITE" id="PS00463">
    <property type="entry name" value="ZN2_CY6_FUNGAL_1"/>
    <property type="match status" value="1"/>
</dbReference>
<evidence type="ECO:0000256" key="6">
    <source>
        <dbReference type="SAM" id="MobiDB-lite"/>
    </source>
</evidence>
<organism evidence="8 9">
    <name type="scientific">Sporothrix curviconia</name>
    <dbReference type="NCBI Taxonomy" id="1260050"/>
    <lineage>
        <taxon>Eukaryota</taxon>
        <taxon>Fungi</taxon>
        <taxon>Dikarya</taxon>
        <taxon>Ascomycota</taxon>
        <taxon>Pezizomycotina</taxon>
        <taxon>Sordariomycetes</taxon>
        <taxon>Sordariomycetidae</taxon>
        <taxon>Ophiostomatales</taxon>
        <taxon>Ophiostomataceae</taxon>
        <taxon>Sporothrix</taxon>
    </lineage>
</organism>
<dbReference type="EMBL" id="CAWUHB010000017">
    <property type="protein sequence ID" value="CAK7219252.1"/>
    <property type="molecule type" value="Genomic_DNA"/>
</dbReference>
<dbReference type="SMART" id="SM00906">
    <property type="entry name" value="Fungal_trans"/>
    <property type="match status" value="1"/>
</dbReference>
<dbReference type="CDD" id="cd12148">
    <property type="entry name" value="fungal_TF_MHR"/>
    <property type="match status" value="1"/>
</dbReference>
<dbReference type="Pfam" id="PF04082">
    <property type="entry name" value="Fungal_trans"/>
    <property type="match status" value="1"/>
</dbReference>
<feature type="compositionally biased region" description="Pro residues" evidence="6">
    <location>
        <begin position="7"/>
        <end position="23"/>
    </location>
</feature>
<dbReference type="InterPro" id="IPR007219">
    <property type="entry name" value="XnlR_reg_dom"/>
</dbReference>
<feature type="region of interest" description="Disordered" evidence="6">
    <location>
        <begin position="150"/>
        <end position="222"/>
    </location>
</feature>
<proteinExistence type="predicted"/>
<feature type="compositionally biased region" description="Low complexity" evidence="6">
    <location>
        <begin position="818"/>
        <end position="827"/>
    </location>
</feature>
<feature type="region of interest" description="Disordered" evidence="6">
    <location>
        <begin position="1"/>
        <end position="77"/>
    </location>
</feature>
<evidence type="ECO:0000256" key="2">
    <source>
        <dbReference type="ARBA" id="ARBA00023015"/>
    </source>
</evidence>
<gene>
    <name evidence="8" type="ORF">SCUCBS95973_003756</name>
</gene>
<evidence type="ECO:0000313" key="9">
    <source>
        <dbReference type="Proteomes" id="UP001642405"/>
    </source>
</evidence>
<dbReference type="InterPro" id="IPR001138">
    <property type="entry name" value="Zn2Cys6_DnaBD"/>
</dbReference>
<feature type="compositionally biased region" description="Polar residues" evidence="6">
    <location>
        <begin position="60"/>
        <end position="72"/>
    </location>
</feature>
<dbReference type="PROSITE" id="PS50048">
    <property type="entry name" value="ZN2_CY6_FUNGAL_2"/>
    <property type="match status" value="1"/>
</dbReference>
<evidence type="ECO:0000256" key="5">
    <source>
        <dbReference type="ARBA" id="ARBA00023242"/>
    </source>
</evidence>
<feature type="compositionally biased region" description="Low complexity" evidence="6">
    <location>
        <begin position="240"/>
        <end position="253"/>
    </location>
</feature>
<feature type="region of interest" description="Disordered" evidence="6">
    <location>
        <begin position="807"/>
        <end position="841"/>
    </location>
</feature>
<feature type="region of interest" description="Disordered" evidence="6">
    <location>
        <begin position="340"/>
        <end position="382"/>
    </location>
</feature>